<dbReference type="RefSeq" id="WP_187551642.1">
    <property type="nucleotide sequence ID" value="NZ_BMZL01000002.1"/>
</dbReference>
<dbReference type="Gene3D" id="3.40.50.150">
    <property type="entry name" value="Vaccinia Virus protein VP39"/>
    <property type="match status" value="1"/>
</dbReference>
<dbReference type="EMBL" id="CP060719">
    <property type="protein sequence ID" value="QNN69119.1"/>
    <property type="molecule type" value="Genomic_DNA"/>
</dbReference>
<feature type="domain" description="Methyltransferase type 11" evidence="2">
    <location>
        <begin position="78"/>
        <end position="178"/>
    </location>
</feature>
<organism evidence="3 4">
    <name type="scientific">Thermomonas carbonis</name>
    <dbReference type="NCBI Taxonomy" id="1463158"/>
    <lineage>
        <taxon>Bacteria</taxon>
        <taxon>Pseudomonadati</taxon>
        <taxon>Pseudomonadota</taxon>
        <taxon>Gammaproteobacteria</taxon>
        <taxon>Lysobacterales</taxon>
        <taxon>Lysobacteraceae</taxon>
        <taxon>Thermomonas</taxon>
    </lineage>
</organism>
<keyword evidence="1 3" id="KW-0808">Transferase</keyword>
<reference evidence="3 4" key="1">
    <citation type="submission" date="2020-08" db="EMBL/GenBank/DDBJ databases">
        <title>Genome sequence of Thermomonas carbonis KCTC 42013T.</title>
        <authorList>
            <person name="Hyun D.-W."/>
            <person name="Bae J.-W."/>
        </authorList>
    </citation>
    <scope>NUCLEOTIDE SEQUENCE [LARGE SCALE GENOMIC DNA]</scope>
    <source>
        <strain evidence="3 4">KCTC 42013</strain>
    </source>
</reference>
<evidence type="ECO:0000259" key="2">
    <source>
        <dbReference type="Pfam" id="PF08241"/>
    </source>
</evidence>
<dbReference type="PANTHER" id="PTHR44068">
    <property type="entry name" value="ZGC:194242"/>
    <property type="match status" value="1"/>
</dbReference>
<dbReference type="CDD" id="cd02440">
    <property type="entry name" value="AdoMet_MTases"/>
    <property type="match status" value="1"/>
</dbReference>
<dbReference type="InterPro" id="IPR029063">
    <property type="entry name" value="SAM-dependent_MTases_sf"/>
</dbReference>
<dbReference type="InterPro" id="IPR013216">
    <property type="entry name" value="Methyltransf_11"/>
</dbReference>
<gene>
    <name evidence="3" type="ORF">H9L16_10455</name>
</gene>
<protein>
    <submittedName>
        <fullName evidence="3">Class I SAM-dependent methyltransferase</fullName>
    </submittedName>
</protein>
<keyword evidence="3" id="KW-0489">Methyltransferase</keyword>
<dbReference type="Proteomes" id="UP000515804">
    <property type="component" value="Chromosome"/>
</dbReference>
<proteinExistence type="predicted"/>
<keyword evidence="4" id="KW-1185">Reference proteome</keyword>
<dbReference type="KEGG" id="tcn:H9L16_10455"/>
<dbReference type="Pfam" id="PF08241">
    <property type="entry name" value="Methyltransf_11"/>
    <property type="match status" value="1"/>
</dbReference>
<dbReference type="SUPFAM" id="SSF53335">
    <property type="entry name" value="S-adenosyl-L-methionine-dependent methyltransferases"/>
    <property type="match status" value="1"/>
</dbReference>
<sequence length="307" mass="34501">MRWLDFLSLNAARKRAPSTQPSATASTPEQVGDFYDRTNEAFLRVYGPVIQAFRTRDVAALLDYQIASMGLTAGQHVLDAGCGVCGPALYFCREADVSVEAVTISAVQAEQARQRIDAAGLSERITVRRASYQDLASEFAGESFDVVYFLESFGHSDDIRRTLSSAWSVLKPGGTLYIKDLFRKVPAIAAHRARIDAEILKINAAYHYNVPDLGDFLEAVRGLGFILQFLKTIDLPLQDFENLTISNEFQELTGIGRIENWKDYIFPVDFFEVKCMKPVHDIQAGNSRYFLQNLYHLKVLQTRPEDL</sequence>
<dbReference type="GO" id="GO:0008757">
    <property type="term" value="F:S-adenosylmethionine-dependent methyltransferase activity"/>
    <property type="evidence" value="ECO:0007669"/>
    <property type="project" value="InterPro"/>
</dbReference>
<dbReference type="AlphaFoldDB" id="A0A7G9SMP4"/>
<evidence type="ECO:0000313" key="4">
    <source>
        <dbReference type="Proteomes" id="UP000515804"/>
    </source>
</evidence>
<evidence type="ECO:0000313" key="3">
    <source>
        <dbReference type="EMBL" id="QNN69119.1"/>
    </source>
</evidence>
<dbReference type="PANTHER" id="PTHR44068:SF11">
    <property type="entry name" value="GERANYL DIPHOSPHATE 2-C-METHYLTRANSFERASE"/>
    <property type="match status" value="1"/>
</dbReference>
<name>A0A7G9SMP4_9GAMM</name>
<accession>A0A7G9SMP4</accession>
<dbReference type="InterPro" id="IPR050447">
    <property type="entry name" value="Erg6_SMT_methyltransf"/>
</dbReference>
<dbReference type="GO" id="GO:0032259">
    <property type="term" value="P:methylation"/>
    <property type="evidence" value="ECO:0007669"/>
    <property type="project" value="UniProtKB-KW"/>
</dbReference>
<evidence type="ECO:0000256" key="1">
    <source>
        <dbReference type="ARBA" id="ARBA00022679"/>
    </source>
</evidence>